<evidence type="ECO:0000256" key="11">
    <source>
        <dbReference type="SAM" id="MobiDB-lite"/>
    </source>
</evidence>
<proteinExistence type="inferred from homology"/>
<keyword evidence="10 12" id="KW-0472">Membrane</keyword>
<evidence type="ECO:0000256" key="3">
    <source>
        <dbReference type="ARBA" id="ARBA00021257"/>
    </source>
</evidence>
<comment type="similarity">
    <text evidence="2">Belongs to the SEC62 family.</text>
</comment>
<dbReference type="OrthoDB" id="200187at2759"/>
<accession>A0A7R8ZMI0</accession>
<evidence type="ECO:0000256" key="9">
    <source>
        <dbReference type="ARBA" id="ARBA00023010"/>
    </source>
</evidence>
<dbReference type="EMBL" id="OB660598">
    <property type="protein sequence ID" value="CAD7225551.1"/>
    <property type="molecule type" value="Genomic_DNA"/>
</dbReference>
<feature type="transmembrane region" description="Helical" evidence="12">
    <location>
        <begin position="215"/>
        <end position="237"/>
    </location>
</feature>
<evidence type="ECO:0000256" key="12">
    <source>
        <dbReference type="SAM" id="Phobius"/>
    </source>
</evidence>
<feature type="compositionally biased region" description="Acidic residues" evidence="11">
    <location>
        <begin position="391"/>
        <end position="401"/>
    </location>
</feature>
<evidence type="ECO:0000256" key="10">
    <source>
        <dbReference type="ARBA" id="ARBA00023136"/>
    </source>
</evidence>
<keyword evidence="5 12" id="KW-0812">Transmembrane</keyword>
<keyword evidence="8 12" id="KW-1133">Transmembrane helix</keyword>
<feature type="transmembrane region" description="Helical" evidence="12">
    <location>
        <begin position="243"/>
        <end position="276"/>
    </location>
</feature>
<gene>
    <name evidence="13" type="ORF">CTOB1V02_LOCUS3489</name>
</gene>
<evidence type="ECO:0000256" key="8">
    <source>
        <dbReference type="ARBA" id="ARBA00022989"/>
    </source>
</evidence>
<keyword evidence="6" id="KW-0256">Endoplasmic reticulum</keyword>
<feature type="region of interest" description="Disordered" evidence="11">
    <location>
        <begin position="316"/>
        <end position="408"/>
    </location>
</feature>
<organism evidence="13">
    <name type="scientific">Cyprideis torosa</name>
    <dbReference type="NCBI Taxonomy" id="163714"/>
    <lineage>
        <taxon>Eukaryota</taxon>
        <taxon>Metazoa</taxon>
        <taxon>Ecdysozoa</taxon>
        <taxon>Arthropoda</taxon>
        <taxon>Crustacea</taxon>
        <taxon>Oligostraca</taxon>
        <taxon>Ostracoda</taxon>
        <taxon>Podocopa</taxon>
        <taxon>Podocopida</taxon>
        <taxon>Cytherocopina</taxon>
        <taxon>Cytheroidea</taxon>
        <taxon>Cytherideidae</taxon>
        <taxon>Cyprideis</taxon>
    </lineage>
</organism>
<feature type="compositionally biased region" description="Basic and acidic residues" evidence="11">
    <location>
        <begin position="343"/>
        <end position="356"/>
    </location>
</feature>
<feature type="region of interest" description="Disordered" evidence="11">
    <location>
        <begin position="1"/>
        <end position="28"/>
    </location>
</feature>
<evidence type="ECO:0000256" key="6">
    <source>
        <dbReference type="ARBA" id="ARBA00022824"/>
    </source>
</evidence>
<dbReference type="PANTHER" id="PTHR12443:SF9">
    <property type="entry name" value="TRANSLOCATION PROTEIN SEC62"/>
    <property type="match status" value="1"/>
</dbReference>
<evidence type="ECO:0000256" key="4">
    <source>
        <dbReference type="ARBA" id="ARBA00022448"/>
    </source>
</evidence>
<feature type="compositionally biased region" description="Basic and acidic residues" evidence="11">
    <location>
        <begin position="152"/>
        <end position="183"/>
    </location>
</feature>
<dbReference type="GO" id="GO:0005789">
    <property type="term" value="C:endoplasmic reticulum membrane"/>
    <property type="evidence" value="ECO:0007669"/>
    <property type="project" value="UniProtKB-SubCell"/>
</dbReference>
<evidence type="ECO:0000313" key="13">
    <source>
        <dbReference type="EMBL" id="CAD7225551.1"/>
    </source>
</evidence>
<dbReference type="Pfam" id="PF03839">
    <property type="entry name" value="Sec62"/>
    <property type="match status" value="1"/>
</dbReference>
<dbReference type="PANTHER" id="PTHR12443">
    <property type="entry name" value="TRANSLOCATION PROTEIN SEC62"/>
    <property type="match status" value="1"/>
</dbReference>
<evidence type="ECO:0000256" key="7">
    <source>
        <dbReference type="ARBA" id="ARBA00022927"/>
    </source>
</evidence>
<dbReference type="GO" id="GO:0031204">
    <property type="term" value="P:post-translational protein targeting to membrane, translocation"/>
    <property type="evidence" value="ECO:0007669"/>
    <property type="project" value="TreeGrafter"/>
</dbReference>
<dbReference type="AlphaFoldDB" id="A0A7R8ZMI0"/>
<comment type="subcellular location">
    <subcellularLocation>
        <location evidence="1">Endoplasmic reticulum membrane</location>
        <topology evidence="1">Multi-pass membrane protein</topology>
    </subcellularLocation>
</comment>
<sequence>MERKKGKKKGKQDDSEPPPHLAGDKPSKEMYKIAGYLRKNVPTKKTKFLHHTVDYFIASAAVDAILESPWGSDKGAEKNVLPLLQTREAAEEYLQRMLELKFFHRARKVPITERDLRRKALKKFKEETEAERKKRLEEEKKKKPTEEEEREESAMEEERGRSGRSAGEEESGRETEKKDSTEKTKRRRIKLDMHLEQVFVDGKDAYVWIWESTPWYYWILSTILVIATVGLCLFPLWPSSLRLGVYYLSIAAGGFLLSILCLALLKLVIFALIWVLSLGKHHFWILPNLTEDVGFFASFWPLYKYEYKGPVIKVKKKKTSNPSPEDKDAAPSTTAPLPVELSEEAKEPDSSKDGEGVSHQSTPPAEEEGERTGSSSNGGNEFEMLDKPCTTDEDLEEEEGEKQERNSA</sequence>
<feature type="region of interest" description="Disordered" evidence="11">
    <location>
        <begin position="131"/>
        <end position="183"/>
    </location>
</feature>
<name>A0A7R8ZMI0_9CRUS</name>
<evidence type="ECO:0000256" key="1">
    <source>
        <dbReference type="ARBA" id="ARBA00004477"/>
    </source>
</evidence>
<keyword evidence="4" id="KW-0813">Transport</keyword>
<reference evidence="13" key="1">
    <citation type="submission" date="2020-11" db="EMBL/GenBank/DDBJ databases">
        <authorList>
            <person name="Tran Van P."/>
        </authorList>
    </citation>
    <scope>NUCLEOTIDE SEQUENCE</scope>
</reference>
<evidence type="ECO:0000256" key="5">
    <source>
        <dbReference type="ARBA" id="ARBA00022692"/>
    </source>
</evidence>
<evidence type="ECO:0000256" key="2">
    <source>
        <dbReference type="ARBA" id="ARBA00010604"/>
    </source>
</evidence>
<keyword evidence="7" id="KW-0653">Protein transport</keyword>
<feature type="compositionally biased region" description="Basic residues" evidence="11">
    <location>
        <begin position="1"/>
        <end position="10"/>
    </location>
</feature>
<feature type="compositionally biased region" description="Basic and acidic residues" evidence="11">
    <location>
        <begin position="131"/>
        <end position="145"/>
    </location>
</feature>
<dbReference type="InterPro" id="IPR004728">
    <property type="entry name" value="Sec62"/>
</dbReference>
<protein>
    <recommendedName>
        <fullName evidence="3">Translocation protein SEC62</fullName>
    </recommendedName>
</protein>
<keyword evidence="9" id="KW-0811">Translocation</keyword>